<dbReference type="PANTHER" id="PTHR10788:SF106">
    <property type="entry name" value="BCDNA.GH08860"/>
    <property type="match status" value="1"/>
</dbReference>
<dbReference type="GO" id="GO:0005992">
    <property type="term" value="P:trehalose biosynthetic process"/>
    <property type="evidence" value="ECO:0007669"/>
    <property type="project" value="InterPro"/>
</dbReference>
<organism evidence="2 3">
    <name type="scientific">Halosimplex litoreum</name>
    <dbReference type="NCBI Taxonomy" id="1198301"/>
    <lineage>
        <taxon>Archaea</taxon>
        <taxon>Methanobacteriati</taxon>
        <taxon>Methanobacteriota</taxon>
        <taxon>Stenosarchaea group</taxon>
        <taxon>Halobacteria</taxon>
        <taxon>Halobacteriales</taxon>
        <taxon>Haloarculaceae</taxon>
        <taxon>Halosimplex</taxon>
    </lineage>
</organism>
<dbReference type="GeneID" id="60589694"/>
<dbReference type="SUPFAM" id="SSF53756">
    <property type="entry name" value="UDP-Glycosyltransferase/glycogen phosphorylase"/>
    <property type="match status" value="1"/>
</dbReference>
<feature type="region of interest" description="Disordered" evidence="1">
    <location>
        <begin position="85"/>
        <end position="104"/>
    </location>
</feature>
<name>A0A7T3FWD9_9EURY</name>
<evidence type="ECO:0000256" key="1">
    <source>
        <dbReference type="SAM" id="MobiDB-lite"/>
    </source>
</evidence>
<dbReference type="Gene3D" id="3.40.50.2000">
    <property type="entry name" value="Glycogen Phosphorylase B"/>
    <property type="match status" value="2"/>
</dbReference>
<dbReference type="AlphaFoldDB" id="A0A7T3FWD9"/>
<dbReference type="InterPro" id="IPR001830">
    <property type="entry name" value="Glyco_trans_20"/>
</dbReference>
<evidence type="ECO:0000313" key="3">
    <source>
        <dbReference type="Proteomes" id="UP000595001"/>
    </source>
</evidence>
<dbReference type="CDD" id="cd03788">
    <property type="entry name" value="GT20_TPS"/>
    <property type="match status" value="1"/>
</dbReference>
<protein>
    <submittedName>
        <fullName evidence="2">Trehalose-6-phosphate synthase</fullName>
    </submittedName>
</protein>
<dbReference type="GO" id="GO:0003825">
    <property type="term" value="F:alpha,alpha-trehalose-phosphate synthase (UDP-forming) activity"/>
    <property type="evidence" value="ECO:0007669"/>
    <property type="project" value="TreeGrafter"/>
</dbReference>
<dbReference type="PANTHER" id="PTHR10788">
    <property type="entry name" value="TREHALOSE-6-PHOSPHATE SYNTHASE"/>
    <property type="match status" value="1"/>
</dbReference>
<evidence type="ECO:0000313" key="2">
    <source>
        <dbReference type="EMBL" id="QPV61923.1"/>
    </source>
</evidence>
<proteinExistence type="predicted"/>
<keyword evidence="3" id="KW-1185">Reference proteome</keyword>
<reference evidence="2 3" key="1">
    <citation type="submission" date="2020-12" db="EMBL/GenBank/DDBJ databases">
        <title>Halosimplex halophilum sp. nov. and Halosimplex salinum sp. nov., two new members of the genus Halosimplex.</title>
        <authorList>
            <person name="Cui H.L."/>
        </authorList>
    </citation>
    <scope>NUCLEOTIDE SEQUENCE [LARGE SCALE GENOMIC DNA]</scope>
    <source>
        <strain evidence="2 3">YGH94</strain>
    </source>
</reference>
<accession>A0A7T3FWD9</accession>
<dbReference type="KEGG" id="hlt:I7X12_14335"/>
<dbReference type="OrthoDB" id="79955at2157"/>
<dbReference type="EMBL" id="CP065856">
    <property type="protein sequence ID" value="QPV61923.1"/>
    <property type="molecule type" value="Genomic_DNA"/>
</dbReference>
<dbReference type="Proteomes" id="UP000595001">
    <property type="component" value="Chromosome"/>
</dbReference>
<dbReference type="RefSeq" id="WP_198060741.1">
    <property type="nucleotide sequence ID" value="NZ_CP065856.1"/>
</dbReference>
<gene>
    <name evidence="2" type="ORF">I7X12_14335</name>
</gene>
<sequence>MPNTHLRADRVEADFDRLLSAAGDGLVVASNRQPYRHDYGDDGEVTVDRPAGGLTAGLDEVMRRVDGTWIAWGDGEADAAVVDGDDTVSVPPEGSEGDTDSGDANGTYTLRRLWLDEDEVQGYYYEVANQVLWPLCHAALGTVESCGDAWTDYRRVNGQFADAMAAAAATDADGDPLVWLHDYHLALAPRRLRDRLGSDIGGRGDGATDRTAGADPTLAHTWHIPWPSWDTFRACPNRGALLDGLLGNDLLVFHVPRYCESFLRSADRGLDGTAVDFDAGTVDYRDRTTTVRAAPMGVPVDRIREQAESMEATGFRAAFRKNRGIDRDTRLAVGVDRLDYTKGVVQRLDAFERLFAEYPEHRGEVTFVQVGTESRSAIPAYADYQDRVEAAVDRVDDRFATDDWRPVVYTTDYVSDEGLAGLYREADLAVVSPVRDGMNLVAQEYVAAGGDDPGVLVLSDQAGAHDTLGEWAVSVRPHDTEGFAAALDDALSMPERERRRRANALTDSIEDDDLDSWLGDVLGAVARVASADGGVPTRADH</sequence>
<dbReference type="Pfam" id="PF00982">
    <property type="entry name" value="Glyco_transf_20"/>
    <property type="match status" value="1"/>
</dbReference>